<dbReference type="GO" id="GO:0051603">
    <property type="term" value="P:proteolysis involved in protein catabolic process"/>
    <property type="evidence" value="ECO:0007669"/>
    <property type="project" value="TreeGrafter"/>
</dbReference>
<dbReference type="SUPFAM" id="SSF57850">
    <property type="entry name" value="RING/U-box"/>
    <property type="match status" value="1"/>
</dbReference>
<dbReference type="Pfam" id="PF00622">
    <property type="entry name" value="SPRY"/>
    <property type="match status" value="1"/>
</dbReference>
<keyword evidence="1" id="KW-0479">Metal-binding</keyword>
<protein>
    <submittedName>
        <fullName evidence="7">Uncharacterized protein</fullName>
    </submittedName>
</protein>
<dbReference type="PANTHER" id="PTHR13363">
    <property type="entry name" value="RING FINGER AND SRY DOMAIN-CONTAINING"/>
    <property type="match status" value="1"/>
</dbReference>
<feature type="domain" description="RING-type" evidence="5">
    <location>
        <begin position="666"/>
        <end position="701"/>
    </location>
</feature>
<sequence>MGNCSNCIQEQHERSQNRTNLRLSSPVFHPVHPYEPSILATRLANLRTFSRHNLNSLIDETLLIVRTVADTDQEPPHAMLILSRIANHEDRWLEVMIALIERVPINDPLGATVIALLLDECSLPSKELLQQLIKQICSNNRLKIKILETIIDEHIKKITNTQISKQLEKHTISSSIQTNVGRVTNINYDENIASNETTSVINNHICDSVDQQPLQENSSIQTNVGRVTNINYDENIASNETTSVINNHICDSVDQQPLQEKVKKISSFTNLRSSKRPTSPNKRMKISDISNQRESHYNLHHERNTLVVLGCLAEKLVGPTSASMLDTIALEYLIDRIYLGIYGYDKLKSFDFDDRNVSSKYSSVLKIILFALIALEKFSHTSESKHILLQSLTISNNEQSKMNVLEYYEPWALSNNCLKRQIGFYAQCLLDNVFILDYRRPSYEKIDHRYINVMLNDKDVSEYLKLGPDGLEARSDSVSFESVRCTFNVNSGVWYYEVLIITDGVMQIGWATKKSKFMNHEGYGIGDDQYSIAYDGCRNLIWFGAKSIRHSNPSWKPGDIVGCLIDFDRREVIFSLNGRSLAPLRKLFTSTSDSITDGYFAAASFMSYQHCRFNFGSKPFRYPPITVKNFKTFNEYGYLSDNDKLILPKYKKLELLRSIQINEQDCLLCVDLHANIMLKPCQHTGLCEQCAYKLDVCPICRADIHERSIIQN</sequence>
<dbReference type="Proteomes" id="UP000663889">
    <property type="component" value="Unassembled WGS sequence"/>
</dbReference>
<evidence type="ECO:0000256" key="4">
    <source>
        <dbReference type="PROSITE-ProRule" id="PRU00175"/>
    </source>
</evidence>
<evidence type="ECO:0000256" key="3">
    <source>
        <dbReference type="ARBA" id="ARBA00022833"/>
    </source>
</evidence>
<dbReference type="SUPFAM" id="SSF49899">
    <property type="entry name" value="Concanavalin A-like lectins/glucanases"/>
    <property type="match status" value="1"/>
</dbReference>
<evidence type="ECO:0000259" key="5">
    <source>
        <dbReference type="PROSITE" id="PS50089"/>
    </source>
</evidence>
<dbReference type="InterPro" id="IPR013320">
    <property type="entry name" value="ConA-like_dom_sf"/>
</dbReference>
<evidence type="ECO:0000256" key="2">
    <source>
        <dbReference type="ARBA" id="ARBA00022771"/>
    </source>
</evidence>
<dbReference type="Gene3D" id="2.60.120.920">
    <property type="match status" value="1"/>
</dbReference>
<accession>A0A813SDA9</accession>
<reference evidence="7" key="1">
    <citation type="submission" date="2021-02" db="EMBL/GenBank/DDBJ databases">
        <authorList>
            <person name="Nowell W R."/>
        </authorList>
    </citation>
    <scope>NUCLEOTIDE SEQUENCE</scope>
</reference>
<dbReference type="PROSITE" id="PS50188">
    <property type="entry name" value="B302_SPRY"/>
    <property type="match status" value="1"/>
</dbReference>
<evidence type="ECO:0000256" key="1">
    <source>
        <dbReference type="ARBA" id="ARBA00022723"/>
    </source>
</evidence>
<keyword evidence="3" id="KW-0862">Zinc</keyword>
<dbReference type="InterPro" id="IPR035774">
    <property type="entry name" value="SPRY_RSPRY1"/>
</dbReference>
<proteinExistence type="predicted"/>
<dbReference type="SMART" id="SM00449">
    <property type="entry name" value="SPRY"/>
    <property type="match status" value="1"/>
</dbReference>
<organism evidence="7 8">
    <name type="scientific">Rotaria sordida</name>
    <dbReference type="NCBI Taxonomy" id="392033"/>
    <lineage>
        <taxon>Eukaryota</taxon>
        <taxon>Metazoa</taxon>
        <taxon>Spiralia</taxon>
        <taxon>Gnathifera</taxon>
        <taxon>Rotifera</taxon>
        <taxon>Eurotatoria</taxon>
        <taxon>Bdelloidea</taxon>
        <taxon>Philodinida</taxon>
        <taxon>Philodinidae</taxon>
        <taxon>Rotaria</taxon>
    </lineage>
</organism>
<dbReference type="PROSITE" id="PS50089">
    <property type="entry name" value="ZF_RING_2"/>
    <property type="match status" value="1"/>
</dbReference>
<dbReference type="GO" id="GO:0004842">
    <property type="term" value="F:ubiquitin-protein transferase activity"/>
    <property type="evidence" value="ECO:0007669"/>
    <property type="project" value="InterPro"/>
</dbReference>
<name>A0A813SDA9_9BILA</name>
<dbReference type="GO" id="GO:0005737">
    <property type="term" value="C:cytoplasm"/>
    <property type="evidence" value="ECO:0007669"/>
    <property type="project" value="TreeGrafter"/>
</dbReference>
<dbReference type="InterPro" id="IPR001870">
    <property type="entry name" value="B30.2/SPRY"/>
</dbReference>
<gene>
    <name evidence="7" type="ORF">SEV965_LOCUS523</name>
</gene>
<evidence type="ECO:0000313" key="7">
    <source>
        <dbReference type="EMBL" id="CAF0798874.1"/>
    </source>
</evidence>
<dbReference type="InterPro" id="IPR003877">
    <property type="entry name" value="SPRY_dom"/>
</dbReference>
<comment type="caution">
    <text evidence="7">The sequence shown here is derived from an EMBL/GenBank/DDBJ whole genome shotgun (WGS) entry which is preliminary data.</text>
</comment>
<dbReference type="Pfam" id="PF13920">
    <property type="entry name" value="zf-C3HC4_3"/>
    <property type="match status" value="1"/>
</dbReference>
<evidence type="ECO:0000313" key="8">
    <source>
        <dbReference type="Proteomes" id="UP000663889"/>
    </source>
</evidence>
<keyword evidence="2 4" id="KW-0863">Zinc-finger</keyword>
<feature type="domain" description="B30.2/SPRY" evidence="6">
    <location>
        <begin position="433"/>
        <end position="620"/>
    </location>
</feature>
<dbReference type="AlphaFoldDB" id="A0A813SDA9"/>
<dbReference type="PANTHER" id="PTHR13363:SF6">
    <property type="entry name" value="RING FINGER AND SPRY DOMAIN-CONTAINING PROTEIN 1"/>
    <property type="match status" value="1"/>
</dbReference>
<dbReference type="Gene3D" id="3.30.40.10">
    <property type="entry name" value="Zinc/RING finger domain, C3HC4 (zinc finger)"/>
    <property type="match status" value="1"/>
</dbReference>
<dbReference type="InterPro" id="IPR043136">
    <property type="entry name" value="B30.2/SPRY_sf"/>
</dbReference>
<dbReference type="InterPro" id="IPR045129">
    <property type="entry name" value="RNF123/RKP/RSPRY1"/>
</dbReference>
<dbReference type="InterPro" id="IPR013083">
    <property type="entry name" value="Znf_RING/FYVE/PHD"/>
</dbReference>
<dbReference type="EMBL" id="CAJNOU010000008">
    <property type="protein sequence ID" value="CAF0798874.1"/>
    <property type="molecule type" value="Genomic_DNA"/>
</dbReference>
<dbReference type="InterPro" id="IPR001841">
    <property type="entry name" value="Znf_RING"/>
</dbReference>
<dbReference type="GO" id="GO:0008270">
    <property type="term" value="F:zinc ion binding"/>
    <property type="evidence" value="ECO:0007669"/>
    <property type="project" value="UniProtKB-KW"/>
</dbReference>
<evidence type="ECO:0000259" key="6">
    <source>
        <dbReference type="PROSITE" id="PS50188"/>
    </source>
</evidence>
<dbReference type="CDD" id="cd12883">
    <property type="entry name" value="SPRY_RING"/>
    <property type="match status" value="1"/>
</dbReference>